<dbReference type="Proteomes" id="UP000247832">
    <property type="component" value="Unassembled WGS sequence"/>
</dbReference>
<dbReference type="SUPFAM" id="SSF46785">
    <property type="entry name" value="Winged helix' DNA-binding domain"/>
    <property type="match status" value="1"/>
</dbReference>
<dbReference type="InterPro" id="IPR008920">
    <property type="entry name" value="TF_FadR/GntR_C"/>
</dbReference>
<dbReference type="PANTHER" id="PTHR43537">
    <property type="entry name" value="TRANSCRIPTIONAL REGULATOR, GNTR FAMILY"/>
    <property type="match status" value="1"/>
</dbReference>
<evidence type="ECO:0000313" key="6">
    <source>
        <dbReference type="Proteomes" id="UP000247832"/>
    </source>
</evidence>
<evidence type="ECO:0000256" key="1">
    <source>
        <dbReference type="ARBA" id="ARBA00023015"/>
    </source>
</evidence>
<dbReference type="InterPro" id="IPR000524">
    <property type="entry name" value="Tscrpt_reg_HTH_GntR"/>
</dbReference>
<dbReference type="SMART" id="SM00895">
    <property type="entry name" value="FCD"/>
    <property type="match status" value="1"/>
</dbReference>
<dbReference type="OrthoDB" id="5243844at2"/>
<dbReference type="InterPro" id="IPR011711">
    <property type="entry name" value="GntR_C"/>
</dbReference>
<dbReference type="Pfam" id="PF00392">
    <property type="entry name" value="GntR"/>
    <property type="match status" value="1"/>
</dbReference>
<dbReference type="PANTHER" id="PTHR43537:SF24">
    <property type="entry name" value="GLUCONATE OPERON TRANSCRIPTIONAL REPRESSOR"/>
    <property type="match status" value="1"/>
</dbReference>
<dbReference type="Gene3D" id="1.10.10.10">
    <property type="entry name" value="Winged helix-like DNA-binding domain superfamily/Winged helix DNA-binding domain"/>
    <property type="match status" value="1"/>
</dbReference>
<dbReference type="GO" id="GO:0003677">
    <property type="term" value="F:DNA binding"/>
    <property type="evidence" value="ECO:0007669"/>
    <property type="project" value="UniProtKB-KW"/>
</dbReference>
<dbReference type="Pfam" id="PF07729">
    <property type="entry name" value="FCD"/>
    <property type="match status" value="1"/>
</dbReference>
<dbReference type="InterPro" id="IPR036390">
    <property type="entry name" value="WH_DNA-bd_sf"/>
</dbReference>
<dbReference type="InterPro" id="IPR036388">
    <property type="entry name" value="WH-like_DNA-bd_sf"/>
</dbReference>
<keyword evidence="1" id="KW-0805">Transcription regulation</keyword>
<protein>
    <submittedName>
        <fullName evidence="5">GntR family transcriptional regulator</fullName>
    </submittedName>
</protein>
<dbReference type="EMBL" id="QJVD01000034">
    <property type="protein sequence ID" value="PYI64974.1"/>
    <property type="molecule type" value="Genomic_DNA"/>
</dbReference>
<proteinExistence type="predicted"/>
<evidence type="ECO:0000256" key="3">
    <source>
        <dbReference type="ARBA" id="ARBA00023163"/>
    </source>
</evidence>
<reference evidence="5 6" key="1">
    <citation type="submission" date="2018-05" db="EMBL/GenBank/DDBJ databases">
        <title>Genetic diversity of glacier-inhabiting Cryobacterium bacteria in China and description of Cryobacterium mengkeensis sp. nov. and Arthrobacter glacialis sp. nov.</title>
        <authorList>
            <person name="Liu Q."/>
            <person name="Xin Y.-H."/>
        </authorList>
    </citation>
    <scope>NUCLEOTIDE SEQUENCE [LARGE SCALE GENOMIC DNA]</scope>
    <source>
        <strain evidence="5 6">LI2</strain>
    </source>
</reference>
<evidence type="ECO:0000259" key="4">
    <source>
        <dbReference type="SMART" id="SM00895"/>
    </source>
</evidence>
<organism evidence="5 6">
    <name type="scientific">Arthrobacter livingstonensis</name>
    <dbReference type="NCBI Taxonomy" id="670078"/>
    <lineage>
        <taxon>Bacteria</taxon>
        <taxon>Bacillati</taxon>
        <taxon>Actinomycetota</taxon>
        <taxon>Actinomycetes</taxon>
        <taxon>Micrococcales</taxon>
        <taxon>Micrococcaceae</taxon>
        <taxon>Arthrobacter</taxon>
    </lineage>
</organism>
<sequence length="215" mass="22524">MARQIATKSVVDAVTDDVRARILSGSLTSAAAVTELEIATAYEVARPTAKAAIEKLVGENLLVRGSHKSARVAELGPDAVRDIYQARAYLESGILRRLAASHTVPEAAVAANAEILAVTGAGDLALVEPDLRFHTALVAAVGNERIARMYGSLAGEVRLCMTRVQSLHLLDSAAIHAEHRQILDHLAAGDAEAAASALDSHLATARERLAEALAA</sequence>
<comment type="caution">
    <text evidence="5">The sequence shown here is derived from an EMBL/GenBank/DDBJ whole genome shotgun (WGS) entry which is preliminary data.</text>
</comment>
<accession>A0A2V5L4B1</accession>
<keyword evidence="3" id="KW-0804">Transcription</keyword>
<dbReference type="GO" id="GO:0003700">
    <property type="term" value="F:DNA-binding transcription factor activity"/>
    <property type="evidence" value="ECO:0007669"/>
    <property type="project" value="InterPro"/>
</dbReference>
<dbReference type="AlphaFoldDB" id="A0A2V5L4B1"/>
<keyword evidence="2" id="KW-0238">DNA-binding</keyword>
<gene>
    <name evidence="5" type="ORF">CVV68_20220</name>
</gene>
<dbReference type="SUPFAM" id="SSF48008">
    <property type="entry name" value="GntR ligand-binding domain-like"/>
    <property type="match status" value="1"/>
</dbReference>
<evidence type="ECO:0000256" key="2">
    <source>
        <dbReference type="ARBA" id="ARBA00023125"/>
    </source>
</evidence>
<keyword evidence="6" id="KW-1185">Reference proteome</keyword>
<name>A0A2V5L4B1_9MICC</name>
<feature type="domain" description="GntR C-terminal" evidence="4">
    <location>
        <begin position="82"/>
        <end position="204"/>
    </location>
</feature>
<evidence type="ECO:0000313" key="5">
    <source>
        <dbReference type="EMBL" id="PYI64974.1"/>
    </source>
</evidence>
<dbReference type="Gene3D" id="1.20.120.530">
    <property type="entry name" value="GntR ligand-binding domain-like"/>
    <property type="match status" value="1"/>
</dbReference>